<dbReference type="SMART" id="SM00513">
    <property type="entry name" value="SAP"/>
    <property type="match status" value="1"/>
</dbReference>
<evidence type="ECO:0000259" key="3">
    <source>
        <dbReference type="PROSITE" id="PS50966"/>
    </source>
</evidence>
<dbReference type="Gene3D" id="3.90.320.10">
    <property type="match status" value="1"/>
</dbReference>
<feature type="domain" description="SAP" evidence="2">
    <location>
        <begin position="13"/>
        <end position="47"/>
    </location>
</feature>
<dbReference type="GO" id="GO:0006281">
    <property type="term" value="P:DNA repair"/>
    <property type="evidence" value="ECO:0007669"/>
    <property type="project" value="UniProtKB-ARBA"/>
</dbReference>
<dbReference type="PANTHER" id="PTHR47526:SF3">
    <property type="entry name" value="PHD-TYPE DOMAIN-CONTAINING PROTEIN"/>
    <property type="match status" value="1"/>
</dbReference>
<dbReference type="InterPro" id="IPR036361">
    <property type="entry name" value="SAP_dom_sf"/>
</dbReference>
<evidence type="ECO:0000259" key="2">
    <source>
        <dbReference type="PROSITE" id="PS50800"/>
    </source>
</evidence>
<dbReference type="AlphaFoldDB" id="A0A8K0A355"/>
<dbReference type="GO" id="GO:0008270">
    <property type="term" value="F:zinc ion binding"/>
    <property type="evidence" value="ECO:0007669"/>
    <property type="project" value="UniProtKB-KW"/>
</dbReference>
<proteinExistence type="predicted"/>
<dbReference type="InterPro" id="IPR007527">
    <property type="entry name" value="Znf_SWIM"/>
</dbReference>
<reference evidence="4" key="1">
    <citation type="submission" date="2022-01" db="EMBL/GenBank/DDBJ databases">
        <authorList>
            <person name="Braso-Vives M."/>
        </authorList>
    </citation>
    <scope>NUCLEOTIDE SEQUENCE</scope>
</reference>
<keyword evidence="1" id="KW-0863">Zinc-finger</keyword>
<dbReference type="EMBL" id="OV696691">
    <property type="protein sequence ID" value="CAH1266690.1"/>
    <property type="molecule type" value="Genomic_DNA"/>
</dbReference>
<evidence type="ECO:0000256" key="1">
    <source>
        <dbReference type="PROSITE-ProRule" id="PRU00325"/>
    </source>
</evidence>
<gene>
    <name evidence="4" type="primary">Hypp3518</name>
    <name evidence="4" type="ORF">BLAG_LOCUS20240</name>
</gene>
<organism evidence="4 5">
    <name type="scientific">Branchiostoma lanceolatum</name>
    <name type="common">Common lancelet</name>
    <name type="synonym">Amphioxus lanceolatum</name>
    <dbReference type="NCBI Taxonomy" id="7740"/>
    <lineage>
        <taxon>Eukaryota</taxon>
        <taxon>Metazoa</taxon>
        <taxon>Chordata</taxon>
        <taxon>Cephalochordata</taxon>
        <taxon>Leptocardii</taxon>
        <taxon>Amphioxiformes</taxon>
        <taxon>Branchiostomatidae</taxon>
        <taxon>Branchiostoma</taxon>
    </lineage>
</organism>
<dbReference type="InterPro" id="IPR019080">
    <property type="entry name" value="YqaJ_viral_recombinase"/>
</dbReference>
<dbReference type="SUPFAM" id="SSF68906">
    <property type="entry name" value="SAP domain"/>
    <property type="match status" value="1"/>
</dbReference>
<keyword evidence="5" id="KW-1185">Reference proteome</keyword>
<sequence length="616" mass="69033">MDEETNGPSLGEIKRWTVPALRDFLRVRGLKTTGLKDDLISLVNAAVLLRYPIKPDEIAEDRRRSAEYAELLIVKGTSTKLPDPLSLTEGWIKETDGGVKQWPPVSYFEVAAWILSEAPCVSLPRGSSKDQERDTLHKRLLSDYKEGKAYSYFDSKWLNEVLYHPIAPDSDMCLVKTTCTPSQSIRNIPHTVWVALEKKSGSIVSAYCSCFAGLGSTCNHVAAVIFNLDHAFMMGESTPCTSKECTWNVYSGGAAAVLKAKPIIEMEWVKPNYHKGANRTPINSVKKKLFNPLENSTNKPTSSGLFDAMFPSCQNSTVFKYMHHDTPPPPAFPPQADFNLDTEMETETTVDCTPLQSLSEMASGKQTVQSFIDSLPAYTINQVATIEVETRGQADNTQWANFRSGMITASNLKSVVTRNDTLHNEHTSLSKDPQPLIKTLMGYTPLDPDLPSLKYGRLLEPLAREAYKGIQKEKGHQNMEVTECGLFVHPKKAFLGASPDGLVQCTCCGEGLLEVKCPRTSAMEKPRENNTDFLQLSERGDTELKHKHSYFYQVQAQMGVTGRRWCDFFVYSKAGYHLERIYFNEDFRMGAAVAAEQFFKEYIAPELVHRKIDNEE</sequence>
<dbReference type="Pfam" id="PF09588">
    <property type="entry name" value="YqaJ"/>
    <property type="match status" value="1"/>
</dbReference>
<accession>A0A8K0A355</accession>
<name>A0A8K0A355_BRALA</name>
<evidence type="ECO:0000313" key="5">
    <source>
        <dbReference type="Proteomes" id="UP000838412"/>
    </source>
</evidence>
<dbReference type="OrthoDB" id="10035901at2759"/>
<dbReference type="PROSITE" id="PS50800">
    <property type="entry name" value="SAP"/>
    <property type="match status" value="1"/>
</dbReference>
<keyword evidence="1" id="KW-0479">Metal-binding</keyword>
<dbReference type="PROSITE" id="PS50966">
    <property type="entry name" value="ZF_SWIM"/>
    <property type="match status" value="1"/>
</dbReference>
<evidence type="ECO:0000313" key="4">
    <source>
        <dbReference type="EMBL" id="CAH1266690.1"/>
    </source>
</evidence>
<feature type="domain" description="SWIM-type" evidence="3">
    <location>
        <begin position="192"/>
        <end position="229"/>
    </location>
</feature>
<dbReference type="InterPro" id="IPR003034">
    <property type="entry name" value="SAP_dom"/>
</dbReference>
<dbReference type="Gene3D" id="1.10.720.30">
    <property type="entry name" value="SAP domain"/>
    <property type="match status" value="1"/>
</dbReference>
<dbReference type="InterPro" id="IPR011604">
    <property type="entry name" value="PDDEXK-like_dom_sf"/>
</dbReference>
<dbReference type="PANTHER" id="PTHR47526">
    <property type="entry name" value="ATP-DEPENDENT DNA HELICASE"/>
    <property type="match status" value="1"/>
</dbReference>
<dbReference type="SUPFAM" id="SSF52980">
    <property type="entry name" value="Restriction endonuclease-like"/>
    <property type="match status" value="1"/>
</dbReference>
<dbReference type="CDD" id="cd22343">
    <property type="entry name" value="PDDEXK_lambda_exonuclease-like"/>
    <property type="match status" value="1"/>
</dbReference>
<keyword evidence="1" id="KW-0862">Zinc</keyword>
<dbReference type="Pfam" id="PF02037">
    <property type="entry name" value="SAP"/>
    <property type="match status" value="1"/>
</dbReference>
<protein>
    <submittedName>
        <fullName evidence="4">Hypp3518 protein</fullName>
    </submittedName>
</protein>
<dbReference type="Proteomes" id="UP000838412">
    <property type="component" value="Chromosome 6"/>
</dbReference>
<dbReference type="InterPro" id="IPR011335">
    <property type="entry name" value="Restrct_endonuc-II-like"/>
</dbReference>